<keyword evidence="1" id="KW-1133">Transmembrane helix</keyword>
<sequence>MSSPQDTSESSAAQDALSLSSSARFSERFSCFGRSCSEWTLLVLSMMNVFIIIGISAKELHSSLSQRTCDPSFIFSIAVLFAAGFGSCFIIHGVLCQRAHSVYLHLASVFLAVSYSIVDYYFNVEHRDNFKIARMVIGVVLGMISIYIAMKVTTRNRWTEFTIIGASDGLLEMYKKLCYFLMLLKLDFEAGILLGIFSLTEALENKLHNILLLTGILVYSLAICIIGSIAVKKELKALVFLFIVLSFVLPVWVPFQVMYFECPLQNSCSHEDIVLAYTRLGAGTSGIVLRIYICIEVMKVYKNFGYGLTDHAFAGLVASESTNLLSRPRALNM</sequence>
<feature type="transmembrane region" description="Helical" evidence="1">
    <location>
        <begin position="39"/>
        <end position="57"/>
    </location>
</feature>
<dbReference type="GeneID" id="106463895"/>
<feature type="transmembrane region" description="Helical" evidence="1">
    <location>
        <begin position="73"/>
        <end position="95"/>
    </location>
</feature>
<reference evidence="4" key="1">
    <citation type="submission" date="2025-08" db="UniProtKB">
        <authorList>
            <consortium name="RefSeq"/>
        </authorList>
    </citation>
    <scope>IDENTIFICATION</scope>
    <source>
        <tissue evidence="4">Muscle</tissue>
    </source>
</reference>
<name>A0ABM1BCV2_LIMPO</name>
<feature type="transmembrane region" description="Helical" evidence="1">
    <location>
        <begin position="132"/>
        <end position="150"/>
    </location>
</feature>
<feature type="transmembrane region" description="Helical" evidence="1">
    <location>
        <begin position="210"/>
        <end position="231"/>
    </location>
</feature>
<accession>A0ABM1BCV2</accession>
<feature type="transmembrane region" description="Helical" evidence="1">
    <location>
        <begin position="238"/>
        <end position="260"/>
    </location>
</feature>
<dbReference type="RefSeq" id="XP_013779428.1">
    <property type="nucleotide sequence ID" value="XM_013923974.2"/>
</dbReference>
<evidence type="ECO:0000313" key="4">
    <source>
        <dbReference type="RefSeq" id="XP_013779428.1"/>
    </source>
</evidence>
<keyword evidence="1" id="KW-0472">Membrane</keyword>
<dbReference type="Pfam" id="PF25044">
    <property type="entry name" value="DUF7789"/>
    <property type="match status" value="1"/>
</dbReference>
<keyword evidence="1" id="KW-0812">Transmembrane</keyword>
<evidence type="ECO:0000313" key="3">
    <source>
        <dbReference type="Proteomes" id="UP000694941"/>
    </source>
</evidence>
<feature type="domain" description="DUF7789" evidence="2">
    <location>
        <begin position="35"/>
        <end position="150"/>
    </location>
</feature>
<feature type="transmembrane region" description="Helical" evidence="1">
    <location>
        <begin position="177"/>
        <end position="198"/>
    </location>
</feature>
<dbReference type="PANTHER" id="PTHR39299">
    <property type="entry name" value="TRANSMEMBRANE PROTEIN"/>
    <property type="match status" value="1"/>
</dbReference>
<dbReference type="InterPro" id="IPR056691">
    <property type="entry name" value="DUF7789"/>
</dbReference>
<dbReference type="Proteomes" id="UP000694941">
    <property type="component" value="Unplaced"/>
</dbReference>
<evidence type="ECO:0000259" key="2">
    <source>
        <dbReference type="Pfam" id="PF25044"/>
    </source>
</evidence>
<dbReference type="PANTHER" id="PTHR39299:SF1">
    <property type="entry name" value="TRANSMEMBRANE PROTEIN"/>
    <property type="match status" value="1"/>
</dbReference>
<proteinExistence type="predicted"/>
<feature type="transmembrane region" description="Helical" evidence="1">
    <location>
        <begin position="102"/>
        <end position="120"/>
    </location>
</feature>
<keyword evidence="3" id="KW-1185">Reference proteome</keyword>
<organism evidence="3 4">
    <name type="scientific">Limulus polyphemus</name>
    <name type="common">Atlantic horseshoe crab</name>
    <dbReference type="NCBI Taxonomy" id="6850"/>
    <lineage>
        <taxon>Eukaryota</taxon>
        <taxon>Metazoa</taxon>
        <taxon>Ecdysozoa</taxon>
        <taxon>Arthropoda</taxon>
        <taxon>Chelicerata</taxon>
        <taxon>Merostomata</taxon>
        <taxon>Xiphosura</taxon>
        <taxon>Limulidae</taxon>
        <taxon>Limulus</taxon>
    </lineage>
</organism>
<evidence type="ECO:0000256" key="1">
    <source>
        <dbReference type="SAM" id="Phobius"/>
    </source>
</evidence>
<gene>
    <name evidence="4" type="primary">LOC106463895</name>
</gene>
<protein>
    <submittedName>
        <fullName evidence="4">Uncharacterized protein LOC106463895</fullName>
    </submittedName>
</protein>